<evidence type="ECO:0000313" key="1">
    <source>
        <dbReference type="EMBL" id="OPJ83393.1"/>
    </source>
</evidence>
<dbReference type="Proteomes" id="UP000190648">
    <property type="component" value="Unassembled WGS sequence"/>
</dbReference>
<proteinExistence type="predicted"/>
<evidence type="ECO:0000313" key="2">
    <source>
        <dbReference type="Proteomes" id="UP000190648"/>
    </source>
</evidence>
<accession>A0A1V4KGD2</accession>
<protein>
    <submittedName>
        <fullName evidence="1">Uncharacterized protein</fullName>
    </submittedName>
</protein>
<comment type="caution">
    <text evidence="1">The sequence shown here is derived from an EMBL/GenBank/DDBJ whole genome shotgun (WGS) entry which is preliminary data.</text>
</comment>
<keyword evidence="2" id="KW-1185">Reference proteome</keyword>
<dbReference type="AlphaFoldDB" id="A0A1V4KGD2"/>
<reference evidence="1 2" key="1">
    <citation type="submission" date="2016-02" db="EMBL/GenBank/DDBJ databases">
        <title>Band-tailed pigeon sequencing and assembly.</title>
        <authorList>
            <person name="Soares A.E."/>
            <person name="Novak B.J."/>
            <person name="Rice E.S."/>
            <person name="O'Connell B."/>
            <person name="Chang D."/>
            <person name="Weber S."/>
            <person name="Shapiro B."/>
        </authorList>
    </citation>
    <scope>NUCLEOTIDE SEQUENCE [LARGE SCALE GENOMIC DNA]</scope>
    <source>
        <strain evidence="1">BTP2013</strain>
        <tissue evidence="1">Blood</tissue>
    </source>
</reference>
<name>A0A1V4KGD2_PATFA</name>
<dbReference type="EMBL" id="LSYS01003169">
    <property type="protein sequence ID" value="OPJ83393.1"/>
    <property type="molecule type" value="Genomic_DNA"/>
</dbReference>
<gene>
    <name evidence="1" type="ORF">AV530_006294</name>
</gene>
<sequence>MQDVQQQNLILRGRIDALPRGQCLWDEEDVALKTVLSGPVTPVQSNHLLRQLPAVGVKGEEAEEMAWMCSGVKTFCQRSVLHFCASEQG</sequence>
<organism evidence="1 2">
    <name type="scientific">Patagioenas fasciata monilis</name>
    <dbReference type="NCBI Taxonomy" id="372326"/>
    <lineage>
        <taxon>Eukaryota</taxon>
        <taxon>Metazoa</taxon>
        <taxon>Chordata</taxon>
        <taxon>Craniata</taxon>
        <taxon>Vertebrata</taxon>
        <taxon>Euteleostomi</taxon>
        <taxon>Archelosauria</taxon>
        <taxon>Archosauria</taxon>
        <taxon>Dinosauria</taxon>
        <taxon>Saurischia</taxon>
        <taxon>Theropoda</taxon>
        <taxon>Coelurosauria</taxon>
        <taxon>Aves</taxon>
        <taxon>Neognathae</taxon>
        <taxon>Neoaves</taxon>
        <taxon>Columbimorphae</taxon>
        <taxon>Columbiformes</taxon>
        <taxon>Columbidae</taxon>
        <taxon>Patagioenas</taxon>
    </lineage>
</organism>